<protein>
    <submittedName>
        <fullName evidence="1">Uncharacterized protein</fullName>
    </submittedName>
</protein>
<accession>A0A1F4URS9</accession>
<organism evidence="1 2">
    <name type="scientific">candidate division WWE3 bacterium RIFCSPHIGHO2_01_FULL_42_13</name>
    <dbReference type="NCBI Taxonomy" id="1802617"/>
    <lineage>
        <taxon>Bacteria</taxon>
        <taxon>Katanobacteria</taxon>
    </lineage>
</organism>
<dbReference type="Proteomes" id="UP000176608">
    <property type="component" value="Unassembled WGS sequence"/>
</dbReference>
<evidence type="ECO:0000313" key="1">
    <source>
        <dbReference type="EMBL" id="OGC47619.1"/>
    </source>
</evidence>
<dbReference type="AlphaFoldDB" id="A0A1F4URS9"/>
<proteinExistence type="predicted"/>
<gene>
    <name evidence="1" type="ORF">A2886_02420</name>
</gene>
<name>A0A1F4URS9_UNCKA</name>
<dbReference type="STRING" id="1802617.A2886_02420"/>
<sequence>MARKRQSKSLQQRVKQLVAEGNPTAAYYLLSEDGWIPEGSGHQINLPLNLTVYAKIDETRRILVAPGGRYWAWEQLGSGDDRFKALTQLAEEVKGMSLPEIADEVYGLGGMIYMINHDAADGRLEGDVDKDLSSIRQAIQVAKLEFAKKAGLDPLDQRLMKKRMEEEHGKYTALMVARWQQIFTLGTVFKMTAKGYEKYANERYETIGAYNRQEDAILIDDQTILAVLLGTNEIHTFRDNDVSRLRLIPVEAESQHLNDPRILRSRGGGKFSAFINEKPAWELQAVFEFSRHDPRKGTWETFDTFGIPGRRGEGVIVACSRYGNTIAEFTADDQVFMKMLDAKQINVVKGGTRSLHF</sequence>
<comment type="caution">
    <text evidence="1">The sequence shown here is derived from an EMBL/GenBank/DDBJ whole genome shotgun (WGS) entry which is preliminary data.</text>
</comment>
<reference evidence="1 2" key="1">
    <citation type="journal article" date="2016" name="Nat. Commun.">
        <title>Thousands of microbial genomes shed light on interconnected biogeochemical processes in an aquifer system.</title>
        <authorList>
            <person name="Anantharaman K."/>
            <person name="Brown C.T."/>
            <person name="Hug L.A."/>
            <person name="Sharon I."/>
            <person name="Castelle C.J."/>
            <person name="Probst A.J."/>
            <person name="Thomas B.C."/>
            <person name="Singh A."/>
            <person name="Wilkins M.J."/>
            <person name="Karaoz U."/>
            <person name="Brodie E.L."/>
            <person name="Williams K.H."/>
            <person name="Hubbard S.S."/>
            <person name="Banfield J.F."/>
        </authorList>
    </citation>
    <scope>NUCLEOTIDE SEQUENCE [LARGE SCALE GENOMIC DNA]</scope>
</reference>
<dbReference type="EMBL" id="MEVA01000006">
    <property type="protein sequence ID" value="OGC47619.1"/>
    <property type="molecule type" value="Genomic_DNA"/>
</dbReference>
<evidence type="ECO:0000313" key="2">
    <source>
        <dbReference type="Proteomes" id="UP000176608"/>
    </source>
</evidence>